<name>A0A8H6FQE9_9LECA</name>
<evidence type="ECO:0000256" key="2">
    <source>
        <dbReference type="SAM" id="MobiDB-lite"/>
    </source>
</evidence>
<evidence type="ECO:0000259" key="3">
    <source>
        <dbReference type="Pfam" id="PF14420"/>
    </source>
</evidence>
<feature type="domain" description="Clr5" evidence="3">
    <location>
        <begin position="24"/>
        <end position="76"/>
    </location>
</feature>
<feature type="repeat" description="ANK" evidence="1">
    <location>
        <begin position="590"/>
        <end position="616"/>
    </location>
</feature>
<feature type="compositionally biased region" description="Polar residues" evidence="2">
    <location>
        <begin position="298"/>
        <end position="312"/>
    </location>
</feature>
<dbReference type="InterPro" id="IPR025676">
    <property type="entry name" value="Clr5_dom"/>
</dbReference>
<dbReference type="PANTHER" id="PTHR38788:SF3">
    <property type="entry name" value="CLR5 DOMAIN-CONTAINING PROTEIN"/>
    <property type="match status" value="1"/>
</dbReference>
<accession>A0A8H6FQE9</accession>
<reference evidence="4 5" key="1">
    <citation type="journal article" date="2020" name="Genomics">
        <title>Complete, high-quality genomes from long-read metagenomic sequencing of two wolf lichen thalli reveals enigmatic genome architecture.</title>
        <authorList>
            <person name="McKenzie S.K."/>
            <person name="Walston R.F."/>
            <person name="Allen J.L."/>
        </authorList>
    </citation>
    <scope>NUCLEOTIDE SEQUENCE [LARGE SCALE GENOMIC DNA]</scope>
    <source>
        <strain evidence="4">WasteWater2</strain>
    </source>
</reference>
<keyword evidence="1" id="KW-0040">ANK repeat</keyword>
<dbReference type="SUPFAM" id="SSF48403">
    <property type="entry name" value="Ankyrin repeat"/>
    <property type="match status" value="1"/>
</dbReference>
<dbReference type="EMBL" id="JACCJC010000045">
    <property type="protein sequence ID" value="KAF6232753.1"/>
    <property type="molecule type" value="Genomic_DNA"/>
</dbReference>
<comment type="caution">
    <text evidence="4">The sequence shown here is derived from an EMBL/GenBank/DDBJ whole genome shotgun (WGS) entry which is preliminary data.</text>
</comment>
<gene>
    <name evidence="4" type="ORF">HO173_008967</name>
</gene>
<dbReference type="OrthoDB" id="5308957at2759"/>
<keyword evidence="5" id="KW-1185">Reference proteome</keyword>
<dbReference type="Gene3D" id="1.25.40.20">
    <property type="entry name" value="Ankyrin repeat-containing domain"/>
    <property type="match status" value="1"/>
</dbReference>
<feature type="region of interest" description="Disordered" evidence="2">
    <location>
        <begin position="1"/>
        <end position="22"/>
    </location>
</feature>
<sequence>MSSRGDQLKPRATTQASRAPRVSEAEWINRRQKLESLYLDDNLSLQEITETMAREYSFFATEKQLKYQFNKWGLKKYISDRDLTTMLSFKRKRQELGKDTSFEYRGHLFEQERLERASKRRKGPLISSPVLPPYIRALISPRQSPQMPCFLPAYGQTFGVPNSAEEVTHDIERPISLGIPPNNSCHQSEAFGLSHVWNSLDAFSDPVFFDDGGQNQTNSGLWETLLDNNSASLSPRRGSLMPTSSRQDIEAVRTENTSQLMRQITRITPDVSTMQSANDKDSHFSGCNVDFDFSDFVNSPQGPSTARSSSSHAEPHPRRSDERIIISPLQLADHDDTHSEGRAFNLASETTSATGQALGSVTGEDVRAESIASLLVLLQSLIFSRFNTASQKYEHDASVISDVFCPHLCDWLSFGVEELLDSYLERSLRSIRKRQIARIQGSLRSGSDVYLDEPRQGFESSDGIQRLSKLTEGTDAIKLRSTFCRLCYTPMGQVLFQVREGPSSSMDEGGSDSKFLIIISFMPRAMKRTPGLCVRLSRLMSGPAIPPQVNTFNVVPDDSAIFQCIRKSDLKGIQTLFDLGAASARDVDSRGISLLHYAIFTGCSDIFRLLLQGGASTYQCMDSGRITDVITVIWNCFAGANSGVVEWSGMPTEELQKFEHCVAITQLALDYDCMIDNADDRRIGAGPLF</sequence>
<dbReference type="RefSeq" id="XP_037162179.1">
    <property type="nucleotide sequence ID" value="XM_037310863.1"/>
</dbReference>
<dbReference type="PANTHER" id="PTHR38788">
    <property type="entry name" value="CLR5 DOMAIN-CONTAINING PROTEIN"/>
    <property type="match status" value="1"/>
</dbReference>
<dbReference type="InterPro" id="IPR002110">
    <property type="entry name" value="Ankyrin_rpt"/>
</dbReference>
<evidence type="ECO:0000313" key="4">
    <source>
        <dbReference type="EMBL" id="KAF6232753.1"/>
    </source>
</evidence>
<organism evidence="4 5">
    <name type="scientific">Letharia columbiana</name>
    <dbReference type="NCBI Taxonomy" id="112416"/>
    <lineage>
        <taxon>Eukaryota</taxon>
        <taxon>Fungi</taxon>
        <taxon>Dikarya</taxon>
        <taxon>Ascomycota</taxon>
        <taxon>Pezizomycotina</taxon>
        <taxon>Lecanoromycetes</taxon>
        <taxon>OSLEUM clade</taxon>
        <taxon>Lecanoromycetidae</taxon>
        <taxon>Lecanorales</taxon>
        <taxon>Lecanorineae</taxon>
        <taxon>Parmeliaceae</taxon>
        <taxon>Letharia</taxon>
    </lineage>
</organism>
<evidence type="ECO:0000256" key="1">
    <source>
        <dbReference type="PROSITE-ProRule" id="PRU00023"/>
    </source>
</evidence>
<dbReference type="GeneID" id="59290621"/>
<protein>
    <recommendedName>
        <fullName evidence="3">Clr5 domain-containing protein</fullName>
    </recommendedName>
</protein>
<dbReference type="InterPro" id="IPR036770">
    <property type="entry name" value="Ankyrin_rpt-contain_sf"/>
</dbReference>
<dbReference type="Pfam" id="PF14420">
    <property type="entry name" value="Clr5"/>
    <property type="match status" value="1"/>
</dbReference>
<dbReference type="Proteomes" id="UP000578531">
    <property type="component" value="Unassembled WGS sequence"/>
</dbReference>
<feature type="region of interest" description="Disordered" evidence="2">
    <location>
        <begin position="298"/>
        <end position="321"/>
    </location>
</feature>
<dbReference type="PROSITE" id="PS50297">
    <property type="entry name" value="ANK_REP_REGION"/>
    <property type="match status" value="1"/>
</dbReference>
<dbReference type="PROSITE" id="PS50088">
    <property type="entry name" value="ANK_REPEAT"/>
    <property type="match status" value="1"/>
</dbReference>
<dbReference type="AlphaFoldDB" id="A0A8H6FQE9"/>
<evidence type="ECO:0000313" key="5">
    <source>
        <dbReference type="Proteomes" id="UP000578531"/>
    </source>
</evidence>
<proteinExistence type="predicted"/>